<organism evidence="8">
    <name type="scientific">marine sediment metagenome</name>
    <dbReference type="NCBI Taxonomy" id="412755"/>
    <lineage>
        <taxon>unclassified sequences</taxon>
        <taxon>metagenomes</taxon>
        <taxon>ecological metagenomes</taxon>
    </lineage>
</organism>
<dbReference type="EMBL" id="BART01015932">
    <property type="protein sequence ID" value="GAG75925.1"/>
    <property type="molecule type" value="Genomic_DNA"/>
</dbReference>
<dbReference type="PANTHER" id="PTHR43033">
    <property type="entry name" value="TRNA(ILE)-LYSIDINE SYNTHASE-RELATED"/>
    <property type="match status" value="1"/>
</dbReference>
<dbReference type="CDD" id="cd01992">
    <property type="entry name" value="TilS_N"/>
    <property type="match status" value="1"/>
</dbReference>
<keyword evidence="2" id="KW-0436">Ligase</keyword>
<keyword evidence="5" id="KW-0067">ATP-binding</keyword>
<dbReference type="AlphaFoldDB" id="X1A1I8"/>
<dbReference type="InterPro" id="IPR012094">
    <property type="entry name" value="tRNA_Ile_lys_synt"/>
</dbReference>
<dbReference type="SUPFAM" id="SSF52402">
    <property type="entry name" value="Adenine nucleotide alpha hydrolases-like"/>
    <property type="match status" value="1"/>
</dbReference>
<evidence type="ECO:0000259" key="7">
    <source>
        <dbReference type="Pfam" id="PF01171"/>
    </source>
</evidence>
<accession>X1A1I8</accession>
<evidence type="ECO:0000256" key="5">
    <source>
        <dbReference type="ARBA" id="ARBA00022840"/>
    </source>
</evidence>
<evidence type="ECO:0000256" key="3">
    <source>
        <dbReference type="ARBA" id="ARBA00022694"/>
    </source>
</evidence>
<protein>
    <recommendedName>
        <fullName evidence="1">tRNA(Ile)-lysidine synthetase</fullName>
        <ecNumber evidence="1">6.3.4.19</ecNumber>
    </recommendedName>
</protein>
<dbReference type="PANTHER" id="PTHR43033:SF1">
    <property type="entry name" value="TRNA(ILE)-LYSIDINE SYNTHASE-RELATED"/>
    <property type="match status" value="1"/>
</dbReference>
<reference evidence="8" key="1">
    <citation type="journal article" date="2014" name="Front. Microbiol.">
        <title>High frequency of phylogenetically diverse reductive dehalogenase-homologous genes in deep subseafloor sedimentary metagenomes.</title>
        <authorList>
            <person name="Kawai M."/>
            <person name="Futagami T."/>
            <person name="Toyoda A."/>
            <person name="Takaki Y."/>
            <person name="Nishi S."/>
            <person name="Hori S."/>
            <person name="Arai W."/>
            <person name="Tsubouchi T."/>
            <person name="Morono Y."/>
            <person name="Uchiyama I."/>
            <person name="Ito T."/>
            <person name="Fujiyama A."/>
            <person name="Inagaki F."/>
            <person name="Takami H."/>
        </authorList>
    </citation>
    <scope>NUCLEOTIDE SEQUENCE</scope>
    <source>
        <strain evidence="8">Expedition CK06-06</strain>
    </source>
</reference>
<keyword evidence="4" id="KW-0547">Nucleotide-binding</keyword>
<dbReference type="InterPro" id="IPR014729">
    <property type="entry name" value="Rossmann-like_a/b/a_fold"/>
</dbReference>
<dbReference type="GO" id="GO:0008033">
    <property type="term" value="P:tRNA processing"/>
    <property type="evidence" value="ECO:0007669"/>
    <property type="project" value="UniProtKB-KW"/>
</dbReference>
<name>X1A1I8_9ZZZZ</name>
<comment type="catalytic activity">
    <reaction evidence="6">
        <text>cytidine(34) in tRNA(Ile2) + L-lysine + ATP = lysidine(34) in tRNA(Ile2) + AMP + diphosphate + H(+)</text>
        <dbReference type="Rhea" id="RHEA:43744"/>
        <dbReference type="Rhea" id="RHEA-COMP:10625"/>
        <dbReference type="Rhea" id="RHEA-COMP:10670"/>
        <dbReference type="ChEBI" id="CHEBI:15378"/>
        <dbReference type="ChEBI" id="CHEBI:30616"/>
        <dbReference type="ChEBI" id="CHEBI:32551"/>
        <dbReference type="ChEBI" id="CHEBI:33019"/>
        <dbReference type="ChEBI" id="CHEBI:82748"/>
        <dbReference type="ChEBI" id="CHEBI:83665"/>
        <dbReference type="ChEBI" id="CHEBI:456215"/>
        <dbReference type="EC" id="6.3.4.19"/>
    </reaction>
</comment>
<evidence type="ECO:0000256" key="4">
    <source>
        <dbReference type="ARBA" id="ARBA00022741"/>
    </source>
</evidence>
<evidence type="ECO:0000313" key="8">
    <source>
        <dbReference type="EMBL" id="GAG75925.1"/>
    </source>
</evidence>
<sequence>MEKAKGLWLSFTDFISRNQLLTGTDNVLLAVSGGIDSMVLANLFLKTDNTIGIAHCNFQLRGTESDNDEKFVREFAKNSNTPFYAKSFDTEKYAEEKKVSIQMAARDLRYEWFEKIRITEGFDYIALAHNKNDILETVLLNIARGTGLKGMTGIKKKSGYIIRPLLSATRKEIVQYADDNDLSYREDSSNVQIKYKRNMIRHQIIPEFEELNPDFIDSFSQTINQIEEAYEIFENMVKKKKEQMVTEIGDKTLIDIYKLRNLSNKTTYLYEFLRPYHFPSQIIPDIIE</sequence>
<proteinExistence type="inferred from homology"/>
<dbReference type="GO" id="GO:0005524">
    <property type="term" value="F:ATP binding"/>
    <property type="evidence" value="ECO:0007669"/>
    <property type="project" value="UniProtKB-KW"/>
</dbReference>
<feature type="domain" description="tRNA(Ile)-lysidine/2-thiocytidine synthase N-terminal" evidence="7">
    <location>
        <begin position="27"/>
        <end position="203"/>
    </location>
</feature>
<keyword evidence="3" id="KW-0819">tRNA processing</keyword>
<dbReference type="InterPro" id="IPR012795">
    <property type="entry name" value="tRNA_Ile_lys_synt_N"/>
</dbReference>
<evidence type="ECO:0000256" key="2">
    <source>
        <dbReference type="ARBA" id="ARBA00022598"/>
    </source>
</evidence>
<dbReference type="InterPro" id="IPR011063">
    <property type="entry name" value="TilS/TtcA_N"/>
</dbReference>
<dbReference type="GO" id="GO:0032267">
    <property type="term" value="F:tRNA(Ile)-lysidine synthase activity"/>
    <property type="evidence" value="ECO:0007669"/>
    <property type="project" value="UniProtKB-EC"/>
</dbReference>
<dbReference type="EC" id="6.3.4.19" evidence="1"/>
<evidence type="ECO:0000256" key="6">
    <source>
        <dbReference type="ARBA" id="ARBA00048539"/>
    </source>
</evidence>
<evidence type="ECO:0000256" key="1">
    <source>
        <dbReference type="ARBA" id="ARBA00013267"/>
    </source>
</evidence>
<dbReference type="HAMAP" id="MF_01161">
    <property type="entry name" value="tRNA_Ile_lys_synt"/>
    <property type="match status" value="1"/>
</dbReference>
<dbReference type="NCBIfam" id="TIGR02432">
    <property type="entry name" value="lysidine_TilS_N"/>
    <property type="match status" value="1"/>
</dbReference>
<feature type="non-terminal residue" evidence="8">
    <location>
        <position position="288"/>
    </location>
</feature>
<dbReference type="Pfam" id="PF01171">
    <property type="entry name" value="ATP_bind_3"/>
    <property type="match status" value="1"/>
</dbReference>
<comment type="caution">
    <text evidence="8">The sequence shown here is derived from an EMBL/GenBank/DDBJ whole genome shotgun (WGS) entry which is preliminary data.</text>
</comment>
<dbReference type="Gene3D" id="3.40.50.620">
    <property type="entry name" value="HUPs"/>
    <property type="match status" value="1"/>
</dbReference>
<gene>
    <name evidence="8" type="ORF">S01H4_30803</name>
</gene>